<reference evidence="2" key="1">
    <citation type="journal article" date="2019" name="Int. J. Syst. Evol. Microbiol.">
        <title>The Global Catalogue of Microorganisms (GCM) 10K type strain sequencing project: providing services to taxonomists for standard genome sequencing and annotation.</title>
        <authorList>
            <consortium name="The Broad Institute Genomics Platform"/>
            <consortium name="The Broad Institute Genome Sequencing Center for Infectious Disease"/>
            <person name="Wu L."/>
            <person name="Ma J."/>
        </authorList>
    </citation>
    <scope>NUCLEOTIDE SEQUENCE [LARGE SCALE GENOMIC DNA]</scope>
    <source>
        <strain evidence="2">CGMCC 1.8860</strain>
    </source>
</reference>
<organism evidence="1 2">
    <name type="scientific">Silvimonas amylolytica</name>
    <dbReference type="NCBI Taxonomy" id="449663"/>
    <lineage>
        <taxon>Bacteria</taxon>
        <taxon>Pseudomonadati</taxon>
        <taxon>Pseudomonadota</taxon>
        <taxon>Betaproteobacteria</taxon>
        <taxon>Neisseriales</taxon>
        <taxon>Chitinibacteraceae</taxon>
        <taxon>Silvimonas</taxon>
    </lineage>
</organism>
<evidence type="ECO:0008006" key="3">
    <source>
        <dbReference type="Google" id="ProtNLM"/>
    </source>
</evidence>
<dbReference type="RefSeq" id="WP_188687938.1">
    <property type="nucleotide sequence ID" value="NZ_BMLY01000001.1"/>
</dbReference>
<sequence>MSTTPFDGAWKLVSGECMDNGQMMHYDIDGISSRKVIAGGHFTFVTHKNGIFWSAGSGRVRFERGVYTESPDMGTFPPDAMRDYVFEARLEGDLWHNARFENGERVEYEIWQRIGA</sequence>
<comment type="caution">
    <text evidence="1">The sequence shown here is derived from an EMBL/GenBank/DDBJ whole genome shotgun (WGS) entry which is preliminary data.</text>
</comment>
<evidence type="ECO:0000313" key="1">
    <source>
        <dbReference type="EMBL" id="GGP24454.1"/>
    </source>
</evidence>
<name>A0ABQ2PFV7_9NEIS</name>
<gene>
    <name evidence="1" type="ORF">GCM10010971_02730</name>
</gene>
<keyword evidence="2" id="KW-1185">Reference proteome</keyword>
<accession>A0ABQ2PFV7</accession>
<dbReference type="Proteomes" id="UP000621859">
    <property type="component" value="Unassembled WGS sequence"/>
</dbReference>
<protein>
    <recommendedName>
        <fullName evidence="3">DUF1579 domain-containing protein</fullName>
    </recommendedName>
</protein>
<dbReference type="EMBL" id="BMLY01000001">
    <property type="protein sequence ID" value="GGP24454.1"/>
    <property type="molecule type" value="Genomic_DNA"/>
</dbReference>
<proteinExistence type="predicted"/>
<evidence type="ECO:0000313" key="2">
    <source>
        <dbReference type="Proteomes" id="UP000621859"/>
    </source>
</evidence>